<dbReference type="Proteomes" id="UP000218231">
    <property type="component" value="Unassembled WGS sequence"/>
</dbReference>
<dbReference type="PROSITE" id="PS50181">
    <property type="entry name" value="FBOX"/>
    <property type="match status" value="1"/>
</dbReference>
<feature type="domain" description="F-box" evidence="3">
    <location>
        <begin position="22"/>
        <end position="76"/>
    </location>
</feature>
<comment type="caution">
    <text evidence="4">The sequence shown here is derived from an EMBL/GenBank/DDBJ whole genome shotgun (WGS) entry which is preliminary data.</text>
</comment>
<evidence type="ECO:0000259" key="3">
    <source>
        <dbReference type="PROSITE" id="PS50181"/>
    </source>
</evidence>
<feature type="region of interest" description="Disordered" evidence="1">
    <location>
        <begin position="276"/>
        <end position="306"/>
    </location>
</feature>
<dbReference type="AlphaFoldDB" id="A0A2A2J7S7"/>
<protein>
    <recommendedName>
        <fullName evidence="3">F-box domain-containing protein</fullName>
    </recommendedName>
</protein>
<dbReference type="STRING" id="2018661.A0A2A2J7S7"/>
<keyword evidence="2" id="KW-0812">Transmembrane</keyword>
<keyword evidence="2" id="KW-1133">Transmembrane helix</keyword>
<organism evidence="4 5">
    <name type="scientific">Diploscapter pachys</name>
    <dbReference type="NCBI Taxonomy" id="2018661"/>
    <lineage>
        <taxon>Eukaryota</taxon>
        <taxon>Metazoa</taxon>
        <taxon>Ecdysozoa</taxon>
        <taxon>Nematoda</taxon>
        <taxon>Chromadorea</taxon>
        <taxon>Rhabditida</taxon>
        <taxon>Rhabditina</taxon>
        <taxon>Rhabditomorpha</taxon>
        <taxon>Rhabditoidea</taxon>
        <taxon>Rhabditidae</taxon>
        <taxon>Diploscapter</taxon>
    </lineage>
</organism>
<evidence type="ECO:0000256" key="1">
    <source>
        <dbReference type="SAM" id="MobiDB-lite"/>
    </source>
</evidence>
<dbReference type="Pfam" id="PF00646">
    <property type="entry name" value="F-box"/>
    <property type="match status" value="1"/>
</dbReference>
<gene>
    <name evidence="4" type="ORF">WR25_15838</name>
</gene>
<keyword evidence="2" id="KW-0472">Membrane</keyword>
<dbReference type="EMBL" id="LIAE01010628">
    <property type="protein sequence ID" value="PAV57717.1"/>
    <property type="molecule type" value="Genomic_DNA"/>
</dbReference>
<proteinExistence type="predicted"/>
<evidence type="ECO:0000313" key="4">
    <source>
        <dbReference type="EMBL" id="PAV57717.1"/>
    </source>
</evidence>
<accession>A0A2A2J7S7</accession>
<sequence>MTGMIQNDSDISNPAQEPESENFLFLNLPIELQINVLEFCSGQDVLRVGSACRELRHLVYTYRSALPYIQLYYVELDANRLKVWTDRASRIRIPAGDRNEYETYLRGTRAHVLSIAEANDELIDFVENLITKVGFKFEHLELEREIRCDFERISQLASLAKLTGIIFDTRGMSLDASLFQKHGFNKYPTIYFGMESGIGNDVLDECRARRLIVHQCDNVTVEGIARYFKRWFEGELQLDCARISVNRGVNMDVIFGDMNLIPTEYASVWKIQNKAKQTGKGRQSTKDRRPEQSESGKVEMKMQTNSDEPRRNSFCVWWHSVNVQIAIAAIGMSAGLMAGVVFAMQYQVSISISLNFHSNFFQNWSAVTLCFTALLFSTLLLHIHLAYKWQRILEWPTALFNSLIYFSKRQTDWILTNFHIFRHIGLCNFADRYGVLSGCSCN</sequence>
<evidence type="ECO:0000256" key="2">
    <source>
        <dbReference type="SAM" id="Phobius"/>
    </source>
</evidence>
<dbReference type="InterPro" id="IPR036047">
    <property type="entry name" value="F-box-like_dom_sf"/>
</dbReference>
<feature type="transmembrane region" description="Helical" evidence="2">
    <location>
        <begin position="364"/>
        <end position="387"/>
    </location>
</feature>
<feature type="compositionally biased region" description="Basic and acidic residues" evidence="1">
    <location>
        <begin position="284"/>
        <end position="300"/>
    </location>
</feature>
<dbReference type="InterPro" id="IPR001810">
    <property type="entry name" value="F-box_dom"/>
</dbReference>
<reference evidence="4 5" key="1">
    <citation type="journal article" date="2017" name="Curr. Biol.">
        <title>Genome architecture and evolution of a unichromosomal asexual nematode.</title>
        <authorList>
            <person name="Fradin H."/>
            <person name="Zegar C."/>
            <person name="Gutwein M."/>
            <person name="Lucas J."/>
            <person name="Kovtun M."/>
            <person name="Corcoran D."/>
            <person name="Baugh L.R."/>
            <person name="Kiontke K."/>
            <person name="Gunsalus K."/>
            <person name="Fitch D.H."/>
            <person name="Piano F."/>
        </authorList>
    </citation>
    <scope>NUCLEOTIDE SEQUENCE [LARGE SCALE GENOMIC DNA]</scope>
    <source>
        <strain evidence="4">PF1309</strain>
    </source>
</reference>
<keyword evidence="5" id="KW-1185">Reference proteome</keyword>
<evidence type="ECO:0000313" key="5">
    <source>
        <dbReference type="Proteomes" id="UP000218231"/>
    </source>
</evidence>
<dbReference type="SUPFAM" id="SSF81383">
    <property type="entry name" value="F-box domain"/>
    <property type="match status" value="1"/>
</dbReference>
<name>A0A2A2J7S7_9BILA</name>
<feature type="transmembrane region" description="Helical" evidence="2">
    <location>
        <begin position="321"/>
        <end position="344"/>
    </location>
</feature>